<keyword evidence="4" id="KW-1185">Reference proteome</keyword>
<evidence type="ECO:0000313" key="4">
    <source>
        <dbReference type="Proteomes" id="UP001370758"/>
    </source>
</evidence>
<dbReference type="EMBL" id="JAVHJL010000008">
    <property type="protein sequence ID" value="KAK6498684.1"/>
    <property type="molecule type" value="Genomic_DNA"/>
</dbReference>
<dbReference type="Proteomes" id="UP001370758">
    <property type="component" value="Unassembled WGS sequence"/>
</dbReference>
<evidence type="ECO:0000313" key="3">
    <source>
        <dbReference type="EMBL" id="KAK6498684.1"/>
    </source>
</evidence>
<dbReference type="AlphaFoldDB" id="A0AAV9W3V2"/>
<evidence type="ECO:0000259" key="2">
    <source>
        <dbReference type="Pfam" id="PF12937"/>
    </source>
</evidence>
<evidence type="ECO:0000256" key="1">
    <source>
        <dbReference type="SAM" id="MobiDB-lite"/>
    </source>
</evidence>
<reference evidence="3 4" key="1">
    <citation type="submission" date="2023-08" db="EMBL/GenBank/DDBJ databases">
        <authorList>
            <person name="Palmer J.M."/>
        </authorList>
    </citation>
    <scope>NUCLEOTIDE SEQUENCE [LARGE SCALE GENOMIC DNA]</scope>
    <source>
        <strain evidence="3 4">TWF481</strain>
    </source>
</reference>
<proteinExistence type="predicted"/>
<feature type="domain" description="F-box" evidence="2">
    <location>
        <begin position="7"/>
        <end position="45"/>
    </location>
</feature>
<feature type="region of interest" description="Disordered" evidence="1">
    <location>
        <begin position="279"/>
        <end position="301"/>
    </location>
</feature>
<dbReference type="Pfam" id="PF12937">
    <property type="entry name" value="F-box-like"/>
    <property type="match status" value="1"/>
</dbReference>
<feature type="region of interest" description="Disordered" evidence="1">
    <location>
        <begin position="465"/>
        <end position="493"/>
    </location>
</feature>
<comment type="caution">
    <text evidence="3">The sequence shown here is derived from an EMBL/GenBank/DDBJ whole genome shotgun (WGS) entry which is preliminary data.</text>
</comment>
<dbReference type="InterPro" id="IPR001810">
    <property type="entry name" value="F-box_dom"/>
</dbReference>
<gene>
    <name evidence="3" type="ORF">TWF481_011262</name>
</gene>
<sequence>MAMASLTTLPTELLTQILTDQTLSHGDINDCALTCRLFYTIATTTSPFKRKTKYTFHVDHRSNPSWNLISCILSNPSVGHRIHRIILTWHRRSPHKPSVSWPKQWLWKSHQLVQIKNICKKYNLDEELYSVIEDGYNSEALLPLLLCLTPNLESLDLGHISPSVIRGNSSTPDSAVRIFNACDRTTISKNFKAKNIKGNKKRYFDSRWGSIYRRDILWFYTTLAPKNISLPVFQNIKHLRHGPRDPRRRKLPGWPAEHIPTILLLLPNLESAEFNSAAAFDPSKPGGEYKPLPNPSETIGRNKSSIKHLKLTSCDISIEDYCTLANLTSSLESFACTVIRTGWDTRALRERISKVFMGNNPKLVMNPTSIGVASLMTMGHGFGYHRAPDAYLPFLEADAEEDAEENLKTFEAQKAGREYAESRIWKDEESEPEGEPEYDYEHEHWCDSDCYCGYPRFEDSDSGGYWTDMEPDGGVPLRTRDVKGSKSRSHFVT</sequence>
<accession>A0AAV9W3V2</accession>
<organism evidence="3 4">
    <name type="scientific">Arthrobotrys musiformis</name>
    <dbReference type="NCBI Taxonomy" id="47236"/>
    <lineage>
        <taxon>Eukaryota</taxon>
        <taxon>Fungi</taxon>
        <taxon>Dikarya</taxon>
        <taxon>Ascomycota</taxon>
        <taxon>Pezizomycotina</taxon>
        <taxon>Orbiliomycetes</taxon>
        <taxon>Orbiliales</taxon>
        <taxon>Orbiliaceae</taxon>
        <taxon>Arthrobotrys</taxon>
    </lineage>
</organism>
<protein>
    <recommendedName>
        <fullName evidence="2">F-box domain-containing protein</fullName>
    </recommendedName>
</protein>
<name>A0AAV9W3V2_9PEZI</name>